<protein>
    <submittedName>
        <fullName evidence="2">DUF4325 domain-containing protein</fullName>
    </submittedName>
</protein>
<dbReference type="Proteomes" id="UP000233414">
    <property type="component" value="Unassembled WGS sequence"/>
</dbReference>
<evidence type="ECO:0000259" key="1">
    <source>
        <dbReference type="Pfam" id="PF14213"/>
    </source>
</evidence>
<reference evidence="2 3" key="1">
    <citation type="journal article" date="2017" name="ISME J.">
        <title>Potential for microbial H2 and metal transformations associated with novel bacteria and archaea in deep terrestrial subsurface sediments.</title>
        <authorList>
            <person name="Hernsdorf A.W."/>
            <person name="Amano Y."/>
            <person name="Miyakawa K."/>
            <person name="Ise K."/>
            <person name="Suzuki Y."/>
            <person name="Anantharaman K."/>
            <person name="Probst A."/>
            <person name="Burstein D."/>
            <person name="Thomas B.C."/>
            <person name="Banfield J.F."/>
        </authorList>
    </citation>
    <scope>NUCLEOTIDE SEQUENCE [LARGE SCALE GENOMIC DNA]</scope>
    <source>
        <strain evidence="2">HGW-Kuenenbacteria-1</strain>
    </source>
</reference>
<dbReference type="Pfam" id="PF14213">
    <property type="entry name" value="DUF4325"/>
    <property type="match status" value="1"/>
</dbReference>
<gene>
    <name evidence="2" type="ORF">CVV26_02165</name>
</gene>
<dbReference type="EMBL" id="PGYQ01000008">
    <property type="protein sequence ID" value="PKL72308.1"/>
    <property type="molecule type" value="Genomic_DNA"/>
</dbReference>
<name>A0A2N1UNB8_9BACT</name>
<dbReference type="AlphaFoldDB" id="A0A2N1UNB8"/>
<dbReference type="InterPro" id="IPR025474">
    <property type="entry name" value="DUF4325"/>
</dbReference>
<comment type="caution">
    <text evidence="2">The sequence shown here is derived from an EMBL/GenBank/DDBJ whole genome shotgun (WGS) entry which is preliminary data.</text>
</comment>
<evidence type="ECO:0000313" key="3">
    <source>
        <dbReference type="Proteomes" id="UP000233414"/>
    </source>
</evidence>
<evidence type="ECO:0000313" key="2">
    <source>
        <dbReference type="EMBL" id="PKL72308.1"/>
    </source>
</evidence>
<feature type="domain" description="DUF4325" evidence="1">
    <location>
        <begin position="29"/>
        <end position="67"/>
    </location>
</feature>
<proteinExistence type="predicted"/>
<sequence length="98" mass="11074">MKIELKKFGDVLISRPAGREAYLAMSAYLIKDIKKNEKIIIDFNGIKVLTPSWADEVITKLAQNYNIVFDNTNNPTVEATLKTLSKYSGVKINKNILK</sequence>
<accession>A0A2N1UNB8</accession>
<organism evidence="2 3">
    <name type="scientific">Candidatus Kuenenbacteria bacterium HGW-Kuenenbacteria-1</name>
    <dbReference type="NCBI Taxonomy" id="2013812"/>
    <lineage>
        <taxon>Bacteria</taxon>
        <taxon>Candidatus Kueneniibacteriota</taxon>
    </lineage>
</organism>